<dbReference type="SMART" id="SM00399">
    <property type="entry name" value="ZnF_C4"/>
    <property type="match status" value="1"/>
</dbReference>
<keyword evidence="8" id="KW-0539">Nucleus</keyword>
<evidence type="ECO:0000256" key="8">
    <source>
        <dbReference type="ARBA" id="ARBA00023242"/>
    </source>
</evidence>
<dbReference type="Proteomes" id="UP000494206">
    <property type="component" value="Unassembled WGS sequence"/>
</dbReference>
<keyword evidence="2" id="KW-0863">Zinc-finger</keyword>
<dbReference type="GO" id="GO:0008270">
    <property type="term" value="F:zinc ion binding"/>
    <property type="evidence" value="ECO:0007669"/>
    <property type="project" value="UniProtKB-KW"/>
</dbReference>
<sequence>MKCSVCGLPAKQFHFGSKSYTCKACAAFFRRFFMSPKLSISCKIEGKCKTDLKLLKTFITQAFPEFSQAGKFEMKSVFLNFFVKYTLIEPPYLSLMTGCDKLLLPNGDFYNDDIASLYGSGLKSQRISKEQTEE</sequence>
<comment type="caution">
    <text evidence="10">The sequence shown here is derived from an EMBL/GenBank/DDBJ whole genome shotgun (WGS) entry which is preliminary data.</text>
</comment>
<keyword evidence="7" id="KW-0675">Receptor</keyword>
<proteinExistence type="predicted"/>
<evidence type="ECO:0000256" key="5">
    <source>
        <dbReference type="ARBA" id="ARBA00023125"/>
    </source>
</evidence>
<dbReference type="AlphaFoldDB" id="A0A8S1EAP4"/>
<dbReference type="GO" id="GO:0043565">
    <property type="term" value="F:sequence-specific DNA binding"/>
    <property type="evidence" value="ECO:0007669"/>
    <property type="project" value="InterPro"/>
</dbReference>
<evidence type="ECO:0000256" key="7">
    <source>
        <dbReference type="ARBA" id="ARBA00023170"/>
    </source>
</evidence>
<keyword evidence="1" id="KW-0479">Metal-binding</keyword>
<dbReference type="PANTHER" id="PTHR46800">
    <property type="entry name" value="NUCLEAR HORMONE RECEPTOR FAMILY-RELATED-RELATED"/>
    <property type="match status" value="1"/>
</dbReference>
<dbReference type="InterPro" id="IPR001628">
    <property type="entry name" value="Znf_hrmn_rcpt"/>
</dbReference>
<dbReference type="SUPFAM" id="SSF57716">
    <property type="entry name" value="Glucocorticoid receptor-like (DNA-binding domain)"/>
    <property type="match status" value="1"/>
</dbReference>
<organism evidence="10 11">
    <name type="scientific">Caenorhabditis bovis</name>
    <dbReference type="NCBI Taxonomy" id="2654633"/>
    <lineage>
        <taxon>Eukaryota</taxon>
        <taxon>Metazoa</taxon>
        <taxon>Ecdysozoa</taxon>
        <taxon>Nematoda</taxon>
        <taxon>Chromadorea</taxon>
        <taxon>Rhabditida</taxon>
        <taxon>Rhabditina</taxon>
        <taxon>Rhabditomorpha</taxon>
        <taxon>Rhabditoidea</taxon>
        <taxon>Rhabditidae</taxon>
        <taxon>Peloderinae</taxon>
        <taxon>Caenorhabditis</taxon>
    </lineage>
</organism>
<evidence type="ECO:0000256" key="4">
    <source>
        <dbReference type="ARBA" id="ARBA00023015"/>
    </source>
</evidence>
<dbReference type="Gene3D" id="3.30.50.10">
    <property type="entry name" value="Erythroid Transcription Factor GATA-1, subunit A"/>
    <property type="match status" value="1"/>
</dbReference>
<keyword evidence="4" id="KW-0805">Transcription regulation</keyword>
<dbReference type="Pfam" id="PF00105">
    <property type="entry name" value="zf-C4"/>
    <property type="match status" value="1"/>
</dbReference>
<dbReference type="InterPro" id="IPR042936">
    <property type="entry name" value="Nhr-150"/>
</dbReference>
<evidence type="ECO:0000256" key="1">
    <source>
        <dbReference type="ARBA" id="ARBA00022723"/>
    </source>
</evidence>
<keyword evidence="3" id="KW-0862">Zinc</keyword>
<keyword evidence="5" id="KW-0238">DNA-binding</keyword>
<evidence type="ECO:0000259" key="9">
    <source>
        <dbReference type="PROSITE" id="PS51030"/>
    </source>
</evidence>
<feature type="domain" description="Nuclear receptor" evidence="9">
    <location>
        <begin position="1"/>
        <end position="48"/>
    </location>
</feature>
<evidence type="ECO:0000313" key="10">
    <source>
        <dbReference type="EMBL" id="CAB3397806.1"/>
    </source>
</evidence>
<evidence type="ECO:0000256" key="3">
    <source>
        <dbReference type="ARBA" id="ARBA00022833"/>
    </source>
</evidence>
<gene>
    <name evidence="10" type="ORF">CBOVIS_LOCUS1166</name>
</gene>
<dbReference type="PROSITE" id="PS51030">
    <property type="entry name" value="NUCLEAR_REC_DBD_2"/>
    <property type="match status" value="1"/>
</dbReference>
<keyword evidence="6" id="KW-0804">Transcription</keyword>
<reference evidence="10 11" key="1">
    <citation type="submission" date="2020-04" db="EMBL/GenBank/DDBJ databases">
        <authorList>
            <person name="Laetsch R D."/>
            <person name="Stevens L."/>
            <person name="Kumar S."/>
            <person name="Blaxter L. M."/>
        </authorList>
    </citation>
    <scope>NUCLEOTIDE SEQUENCE [LARGE SCALE GENOMIC DNA]</scope>
</reference>
<name>A0A8S1EAP4_9PELO</name>
<dbReference type="EMBL" id="CADEPM010000001">
    <property type="protein sequence ID" value="CAB3397806.1"/>
    <property type="molecule type" value="Genomic_DNA"/>
</dbReference>
<protein>
    <recommendedName>
        <fullName evidence="9">Nuclear receptor domain-containing protein</fullName>
    </recommendedName>
</protein>
<dbReference type="GO" id="GO:0003700">
    <property type="term" value="F:DNA-binding transcription factor activity"/>
    <property type="evidence" value="ECO:0007669"/>
    <property type="project" value="InterPro"/>
</dbReference>
<evidence type="ECO:0000313" key="11">
    <source>
        <dbReference type="Proteomes" id="UP000494206"/>
    </source>
</evidence>
<accession>A0A8S1EAP4</accession>
<evidence type="ECO:0000256" key="6">
    <source>
        <dbReference type="ARBA" id="ARBA00023163"/>
    </source>
</evidence>
<evidence type="ECO:0000256" key="2">
    <source>
        <dbReference type="ARBA" id="ARBA00022771"/>
    </source>
</evidence>
<dbReference type="InterPro" id="IPR013088">
    <property type="entry name" value="Znf_NHR/GATA"/>
</dbReference>
<keyword evidence="11" id="KW-1185">Reference proteome</keyword>